<keyword evidence="2" id="KW-1003">Cell membrane</keyword>
<proteinExistence type="inferred from homology"/>
<name>A0A1I5M561_9HYPH</name>
<evidence type="ECO:0000256" key="4">
    <source>
        <dbReference type="ARBA" id="ARBA00022692"/>
    </source>
</evidence>
<feature type="transmembrane region" description="Helical" evidence="7">
    <location>
        <begin position="250"/>
        <end position="268"/>
    </location>
</feature>
<evidence type="ECO:0000256" key="1">
    <source>
        <dbReference type="ARBA" id="ARBA00004429"/>
    </source>
</evidence>
<comment type="similarity">
    <text evidence="7">Belongs to the TRAP transporter large permease family.</text>
</comment>
<keyword evidence="10" id="KW-1185">Reference proteome</keyword>
<dbReference type="PANTHER" id="PTHR33362">
    <property type="entry name" value="SIALIC ACID TRAP TRANSPORTER PERMEASE PROTEIN SIAT-RELATED"/>
    <property type="match status" value="1"/>
</dbReference>
<dbReference type="PANTHER" id="PTHR33362:SF7">
    <property type="entry name" value="SLL1103 PROTEIN"/>
    <property type="match status" value="1"/>
</dbReference>
<accession>A0A1I5M561</accession>
<evidence type="ECO:0000313" key="9">
    <source>
        <dbReference type="EMBL" id="SFP04457.1"/>
    </source>
</evidence>
<comment type="function">
    <text evidence="7">Part of the tripartite ATP-independent periplasmic (TRAP) transport system.</text>
</comment>
<gene>
    <name evidence="9" type="ORF">SAMN04488056_11935</name>
</gene>
<dbReference type="NCBIfam" id="TIGR00786">
    <property type="entry name" value="dctM"/>
    <property type="match status" value="1"/>
</dbReference>
<comment type="subunit">
    <text evidence="7">The complex comprises the extracytoplasmic solute receptor protein and the two transmembrane proteins.</text>
</comment>
<feature type="transmembrane region" description="Helical" evidence="7">
    <location>
        <begin position="322"/>
        <end position="352"/>
    </location>
</feature>
<keyword evidence="6 7" id="KW-0472">Membrane</keyword>
<keyword evidence="4 7" id="KW-0812">Transmembrane</keyword>
<reference evidence="9 10" key="1">
    <citation type="submission" date="2016-10" db="EMBL/GenBank/DDBJ databases">
        <authorList>
            <person name="de Groot N.N."/>
        </authorList>
    </citation>
    <scope>NUCLEOTIDE SEQUENCE [LARGE SCALE GENOMIC DNA]</scope>
    <source>
        <strain evidence="9 10">CGMCC 1.9157</strain>
    </source>
</reference>
<dbReference type="STRING" id="655353.SAMN04488056_11935"/>
<organism evidence="9 10">
    <name type="scientific">Cohaesibacter marisflavi</name>
    <dbReference type="NCBI Taxonomy" id="655353"/>
    <lineage>
        <taxon>Bacteria</taxon>
        <taxon>Pseudomonadati</taxon>
        <taxon>Pseudomonadota</taxon>
        <taxon>Alphaproteobacteria</taxon>
        <taxon>Hyphomicrobiales</taxon>
        <taxon>Cohaesibacteraceae</taxon>
    </lineage>
</organism>
<dbReference type="RefSeq" id="WP_090075470.1">
    <property type="nucleotide sequence ID" value="NZ_FOVR01000019.1"/>
</dbReference>
<protein>
    <recommendedName>
        <fullName evidence="7">TRAP transporter large permease protein</fullName>
    </recommendedName>
</protein>
<evidence type="ECO:0000256" key="3">
    <source>
        <dbReference type="ARBA" id="ARBA00022519"/>
    </source>
</evidence>
<dbReference type="Proteomes" id="UP000199236">
    <property type="component" value="Unassembled WGS sequence"/>
</dbReference>
<dbReference type="OrthoDB" id="7339120at2"/>
<feature type="transmembrane region" description="Helical" evidence="7">
    <location>
        <begin position="141"/>
        <end position="165"/>
    </location>
</feature>
<dbReference type="GO" id="GO:0022857">
    <property type="term" value="F:transmembrane transporter activity"/>
    <property type="evidence" value="ECO:0007669"/>
    <property type="project" value="UniProtKB-UniRule"/>
</dbReference>
<keyword evidence="5 7" id="KW-1133">Transmembrane helix</keyword>
<feature type="transmembrane region" description="Helical" evidence="7">
    <location>
        <begin position="6"/>
        <end position="39"/>
    </location>
</feature>
<feature type="transmembrane region" description="Helical" evidence="7">
    <location>
        <begin position="60"/>
        <end position="80"/>
    </location>
</feature>
<evidence type="ECO:0000256" key="5">
    <source>
        <dbReference type="ARBA" id="ARBA00022989"/>
    </source>
</evidence>
<dbReference type="Pfam" id="PF06808">
    <property type="entry name" value="DctM"/>
    <property type="match status" value="1"/>
</dbReference>
<feature type="domain" description="TRAP C4-dicarboxylate transport system permease DctM subunit" evidence="8">
    <location>
        <begin position="13"/>
        <end position="427"/>
    </location>
</feature>
<evidence type="ECO:0000256" key="6">
    <source>
        <dbReference type="ARBA" id="ARBA00023136"/>
    </source>
</evidence>
<feature type="transmembrane region" description="Helical" evidence="7">
    <location>
        <begin position="177"/>
        <end position="197"/>
    </location>
</feature>
<keyword evidence="3 7" id="KW-0997">Cell inner membrane</keyword>
<dbReference type="EMBL" id="FOVR01000019">
    <property type="protein sequence ID" value="SFP04457.1"/>
    <property type="molecule type" value="Genomic_DNA"/>
</dbReference>
<feature type="transmembrane region" description="Helical" evidence="7">
    <location>
        <begin position="364"/>
        <end position="390"/>
    </location>
</feature>
<dbReference type="InterPro" id="IPR010656">
    <property type="entry name" value="DctM"/>
</dbReference>
<evidence type="ECO:0000256" key="2">
    <source>
        <dbReference type="ARBA" id="ARBA00022475"/>
    </source>
</evidence>
<feature type="transmembrane region" description="Helical" evidence="7">
    <location>
        <begin position="100"/>
        <end position="129"/>
    </location>
</feature>
<evidence type="ECO:0000259" key="8">
    <source>
        <dbReference type="Pfam" id="PF06808"/>
    </source>
</evidence>
<feature type="transmembrane region" description="Helical" evidence="7">
    <location>
        <begin position="225"/>
        <end position="244"/>
    </location>
</feature>
<dbReference type="InterPro" id="IPR004681">
    <property type="entry name" value="TRAP_DctM"/>
</dbReference>
<feature type="transmembrane region" description="Helical" evidence="7">
    <location>
        <begin position="280"/>
        <end position="302"/>
    </location>
</feature>
<sequence>MLTPEIVSLILVLGLVGLMICAVPLGFAAGALATALIYFQFGPGALGLPLKQVYGMASDYSFAAVPMFILMASLLEHSTLARDMYSGLQRLAGQITGGVAIVTLLIAVILAAMSGIIGGEIVLLGLIALPQMLRLKYDRNLAIGTILAGGSLGTMIPPSIVLIIYGLVSGVSIQKLFIATTIPGLMMGSLYLSYILIRCWKNPKLAPPVGPEDRAKMSVKEALKALVPPILLIFLIMYCIYGGITSITEAAVIGVTGALILITIRGEMSFGLLNDGLVQTLRACGVLLWVTFGVSVLVSVYNLSGGRDFMSDLILDANLPPLMTIIMMMLLFLVLGTIMDWIGILLLTMPIFVPIITQLGFDPVWFGVLFCMNMQVAFLSPPFGPAGFYLKSVAPPDISLMHIYNSVWPFILLQIFAITMLILFPNIALWLPGVLMN</sequence>
<dbReference type="GO" id="GO:0005886">
    <property type="term" value="C:plasma membrane"/>
    <property type="evidence" value="ECO:0007669"/>
    <property type="project" value="UniProtKB-SubCell"/>
</dbReference>
<dbReference type="AlphaFoldDB" id="A0A1I5M561"/>
<evidence type="ECO:0000313" key="10">
    <source>
        <dbReference type="Proteomes" id="UP000199236"/>
    </source>
</evidence>
<keyword evidence="7" id="KW-0813">Transport</keyword>
<evidence type="ECO:0000256" key="7">
    <source>
        <dbReference type="RuleBase" id="RU369079"/>
    </source>
</evidence>
<feature type="transmembrane region" description="Helical" evidence="7">
    <location>
        <begin position="410"/>
        <end position="431"/>
    </location>
</feature>
<comment type="subcellular location">
    <subcellularLocation>
        <location evidence="1 7">Cell inner membrane</location>
        <topology evidence="1 7">Multi-pass membrane protein</topology>
    </subcellularLocation>
</comment>
<dbReference type="PIRSF" id="PIRSF006066">
    <property type="entry name" value="HI0050"/>
    <property type="match status" value="1"/>
</dbReference>